<comment type="similarity">
    <text evidence="2 12">Belongs to the amiloride-sensitive sodium channel (TC 1.A.6) family.</text>
</comment>
<keyword evidence="3 12" id="KW-0813">Transport</keyword>
<evidence type="ECO:0000256" key="2">
    <source>
        <dbReference type="ARBA" id="ARBA00007193"/>
    </source>
</evidence>
<dbReference type="PANTHER" id="PTHR11690:SF288">
    <property type="entry name" value="AMILORIDE-SENSITIVE NA+ CHANNEL-RELATED"/>
    <property type="match status" value="1"/>
</dbReference>
<keyword evidence="6" id="KW-1133">Transmembrane helix</keyword>
<dbReference type="InterPro" id="IPR001873">
    <property type="entry name" value="ENaC"/>
</dbReference>
<evidence type="ECO:0000256" key="10">
    <source>
        <dbReference type="ARBA" id="ARBA00023201"/>
    </source>
</evidence>
<accession>A0A1I8N8M6</accession>
<evidence type="ECO:0000256" key="4">
    <source>
        <dbReference type="ARBA" id="ARBA00022461"/>
    </source>
</evidence>
<keyword evidence="11 12" id="KW-0407">Ion channel</keyword>
<organism evidence="13">
    <name type="scientific">Musca domestica</name>
    <name type="common">House fly</name>
    <dbReference type="NCBI Taxonomy" id="7370"/>
    <lineage>
        <taxon>Eukaryota</taxon>
        <taxon>Metazoa</taxon>
        <taxon>Ecdysozoa</taxon>
        <taxon>Arthropoda</taxon>
        <taxon>Hexapoda</taxon>
        <taxon>Insecta</taxon>
        <taxon>Pterygota</taxon>
        <taxon>Neoptera</taxon>
        <taxon>Endopterygota</taxon>
        <taxon>Diptera</taxon>
        <taxon>Brachycera</taxon>
        <taxon>Muscomorpha</taxon>
        <taxon>Muscoidea</taxon>
        <taxon>Muscidae</taxon>
        <taxon>Musca</taxon>
    </lineage>
</organism>
<dbReference type="EnsemblMetazoa" id="MDOA012703-RA">
    <property type="protein sequence ID" value="MDOA012703-PA"/>
    <property type="gene ID" value="MDOA012703"/>
</dbReference>
<keyword evidence="4 12" id="KW-0894">Sodium channel</keyword>
<keyword evidence="8 12" id="KW-0406">Ion transport</keyword>
<dbReference type="VEuPathDB" id="VectorBase:MDOA012703"/>
<proteinExistence type="inferred from homology"/>
<dbReference type="Pfam" id="PF00858">
    <property type="entry name" value="ASC"/>
    <property type="match status" value="1"/>
</dbReference>
<evidence type="ECO:0008006" key="14">
    <source>
        <dbReference type="Google" id="ProtNLM"/>
    </source>
</evidence>
<evidence type="ECO:0000256" key="3">
    <source>
        <dbReference type="ARBA" id="ARBA00022448"/>
    </source>
</evidence>
<dbReference type="GO" id="GO:0015280">
    <property type="term" value="F:ligand-gated sodium channel activity"/>
    <property type="evidence" value="ECO:0007669"/>
    <property type="project" value="TreeGrafter"/>
</dbReference>
<dbReference type="AlphaFoldDB" id="A0A1I8N8M6"/>
<protein>
    <recommendedName>
        <fullName evidence="14">Amiloride-sensitive sodium channel</fullName>
    </recommendedName>
</protein>
<evidence type="ECO:0000256" key="6">
    <source>
        <dbReference type="ARBA" id="ARBA00022989"/>
    </source>
</evidence>
<dbReference type="PRINTS" id="PR01078">
    <property type="entry name" value="AMINACHANNEL"/>
</dbReference>
<evidence type="ECO:0000256" key="9">
    <source>
        <dbReference type="ARBA" id="ARBA00023136"/>
    </source>
</evidence>
<evidence type="ECO:0000256" key="7">
    <source>
        <dbReference type="ARBA" id="ARBA00023053"/>
    </source>
</evidence>
<comment type="subcellular location">
    <subcellularLocation>
        <location evidence="1">Membrane</location>
        <topology evidence="1">Multi-pass membrane protein</topology>
    </subcellularLocation>
</comment>
<evidence type="ECO:0000256" key="11">
    <source>
        <dbReference type="ARBA" id="ARBA00023303"/>
    </source>
</evidence>
<evidence type="ECO:0000256" key="1">
    <source>
        <dbReference type="ARBA" id="ARBA00004141"/>
    </source>
</evidence>
<keyword evidence="5 12" id="KW-0812">Transmembrane</keyword>
<evidence type="ECO:0000313" key="13">
    <source>
        <dbReference type="EnsemblMetazoa" id="MDOA012703-PA"/>
    </source>
</evidence>
<evidence type="ECO:0000256" key="5">
    <source>
        <dbReference type="ARBA" id="ARBA00022692"/>
    </source>
</evidence>
<keyword evidence="9" id="KW-0472">Membrane</keyword>
<dbReference type="eggNOG" id="KOG4294">
    <property type="taxonomic scope" value="Eukaryota"/>
</dbReference>
<dbReference type="Gene3D" id="1.10.287.770">
    <property type="entry name" value="YojJ-like"/>
    <property type="match status" value="1"/>
</dbReference>
<evidence type="ECO:0000256" key="12">
    <source>
        <dbReference type="RuleBase" id="RU000679"/>
    </source>
</evidence>
<evidence type="ECO:0000256" key="8">
    <source>
        <dbReference type="ARBA" id="ARBA00023065"/>
    </source>
</evidence>
<reference evidence="13" key="1">
    <citation type="submission" date="2020-05" db="UniProtKB">
        <authorList>
            <consortium name="EnsemblMetazoa"/>
        </authorList>
    </citation>
    <scope>IDENTIFICATION</scope>
    <source>
        <strain evidence="13">Aabys</strain>
    </source>
</reference>
<dbReference type="VEuPathDB" id="VectorBase:MDOMA2_015881"/>
<sequence length="572" mass="64871">MTLKANIPIATAAANDIMNPEKPPLEMTNHVESLQEKVPSSSDSVLVETVTTNCSCCTNRGVRYYLANNNSPKSKCMRAFIVLLATACAAYVCLLSSRRYFHSWVQTVIERTDVHVSEIPFPAVTICPVKGLNLLRLEQEATTFLGTTKQQQQSRATDKELHDLHMLLNTMNELMWPDIENTADTVTTLNAKEEVLHHPNQSLPVVEHFLESFALGNDSSKAMDVEDAVKTKIDLDDLLAFLSFECEDIFAECTWRRVKMPCCQLFHKIHTYKGICYSFNSILVENPIPTWPWVMAEAGLHSGLKILIKRGSIGRYYEKVAAMVHDPTEFGSADITYMDSERVLITVNPLRFTADNDIHSVKPELRHCYFTSELKLLGKSRGNCIRNCRLKYIEKYCNCTYFFPVATKNVSEQSLPICKAVNLKCIYQHKNIIWSTGNVIQETQDGIHFQTYDCKCYPNCNYVQYRTAINTDHTSNGERSSQFIDLTVQYQHDTLFSYRSSLCFTLLDLIVSYGGIAGLFLGFSLVGIIEVVHDFIVLRSRKKVAQSEAATETKITKENDTKCKCQTMKSYN</sequence>
<keyword evidence="7" id="KW-0915">Sodium</keyword>
<dbReference type="GO" id="GO:0005886">
    <property type="term" value="C:plasma membrane"/>
    <property type="evidence" value="ECO:0007669"/>
    <property type="project" value="TreeGrafter"/>
</dbReference>
<dbReference type="PANTHER" id="PTHR11690">
    <property type="entry name" value="AMILORIDE-SENSITIVE SODIUM CHANNEL-RELATED"/>
    <property type="match status" value="1"/>
</dbReference>
<name>A0A1I8N8M6_MUSDO</name>
<keyword evidence="10 12" id="KW-0739">Sodium transport</keyword>
<dbReference type="Gene3D" id="2.60.470.10">
    <property type="entry name" value="Acid-sensing ion channels like domains"/>
    <property type="match status" value="1"/>
</dbReference>